<dbReference type="PANTHER" id="PTHR43543">
    <property type="entry name" value="MALONIC SEMIALDEHYDE REDUCTASE RUTE-RELATED"/>
    <property type="match status" value="1"/>
</dbReference>
<gene>
    <name evidence="2" type="ORF">Ahu01nite_009370</name>
</gene>
<evidence type="ECO:0000313" key="2">
    <source>
        <dbReference type="EMBL" id="GIE17835.1"/>
    </source>
</evidence>
<protein>
    <submittedName>
        <fullName evidence="2">Nitroreductase family protein</fullName>
    </submittedName>
</protein>
<dbReference type="Pfam" id="PF00881">
    <property type="entry name" value="Nitroreductase"/>
    <property type="match status" value="1"/>
</dbReference>
<dbReference type="EMBL" id="BOMN01000012">
    <property type="protein sequence ID" value="GIE17835.1"/>
    <property type="molecule type" value="Genomic_DNA"/>
</dbReference>
<accession>A0ABQ3ZGX6</accession>
<proteinExistence type="predicted"/>
<evidence type="ECO:0000259" key="1">
    <source>
        <dbReference type="Pfam" id="PF00881"/>
    </source>
</evidence>
<evidence type="ECO:0000313" key="3">
    <source>
        <dbReference type="Proteomes" id="UP000603200"/>
    </source>
</evidence>
<dbReference type="InterPro" id="IPR029479">
    <property type="entry name" value="Nitroreductase"/>
</dbReference>
<organism evidence="2 3">
    <name type="scientific">Winogradskya humida</name>
    <dbReference type="NCBI Taxonomy" id="113566"/>
    <lineage>
        <taxon>Bacteria</taxon>
        <taxon>Bacillati</taxon>
        <taxon>Actinomycetota</taxon>
        <taxon>Actinomycetes</taxon>
        <taxon>Micromonosporales</taxon>
        <taxon>Micromonosporaceae</taxon>
        <taxon>Winogradskya</taxon>
    </lineage>
</organism>
<dbReference type="InterPro" id="IPR050461">
    <property type="entry name" value="Nitroreductase_HadB/RutE"/>
</dbReference>
<keyword evidence="3" id="KW-1185">Reference proteome</keyword>
<dbReference type="RefSeq" id="WP_203835113.1">
    <property type="nucleotide sequence ID" value="NZ_BAAATV010000001.1"/>
</dbReference>
<dbReference type="PANTHER" id="PTHR43543:SF1">
    <property type="entry name" value="MALONIC SEMIALDEHYDE REDUCTASE RUTE-RELATED"/>
    <property type="match status" value="1"/>
</dbReference>
<dbReference type="Gene3D" id="3.40.109.10">
    <property type="entry name" value="NADH Oxidase"/>
    <property type="match status" value="1"/>
</dbReference>
<dbReference type="InterPro" id="IPR000415">
    <property type="entry name" value="Nitroreductase-like"/>
</dbReference>
<sequence length="198" mass="21867">MTLLHIGPGTADLLFREARSASRFTGDPVSDEQLAAIWELVRDGPTAFNEQPLRMVAVRSPEARARLARHLYGQNRDRAAGAPLSLVLAADLDFHRELPALYPGAQPLFDYMDGLTRDERRETALTNAWLQIGYLIVGVRAAGLAAGPMSGYDTAALNADFFPDGRWESLLVLNVGRPLPKTYARLPRLAHDRVSRSF</sequence>
<reference evidence="2 3" key="1">
    <citation type="submission" date="2021-01" db="EMBL/GenBank/DDBJ databases">
        <title>Whole genome shotgun sequence of Actinoplanes humidus NBRC 14915.</title>
        <authorList>
            <person name="Komaki H."/>
            <person name="Tamura T."/>
        </authorList>
    </citation>
    <scope>NUCLEOTIDE SEQUENCE [LARGE SCALE GENOMIC DNA]</scope>
    <source>
        <strain evidence="2 3">NBRC 14915</strain>
    </source>
</reference>
<dbReference type="Proteomes" id="UP000603200">
    <property type="component" value="Unassembled WGS sequence"/>
</dbReference>
<feature type="domain" description="Nitroreductase" evidence="1">
    <location>
        <begin position="17"/>
        <end position="176"/>
    </location>
</feature>
<dbReference type="NCBIfam" id="NF003768">
    <property type="entry name" value="PRK05365.1"/>
    <property type="match status" value="1"/>
</dbReference>
<dbReference type="SUPFAM" id="SSF55469">
    <property type="entry name" value="FMN-dependent nitroreductase-like"/>
    <property type="match status" value="1"/>
</dbReference>
<comment type="caution">
    <text evidence="2">The sequence shown here is derived from an EMBL/GenBank/DDBJ whole genome shotgun (WGS) entry which is preliminary data.</text>
</comment>
<name>A0ABQ3ZGX6_9ACTN</name>